<name>A0A4Z1KB45_9HELO</name>
<evidence type="ECO:0000313" key="2">
    <source>
        <dbReference type="Proteomes" id="UP000297280"/>
    </source>
</evidence>
<dbReference type="Proteomes" id="UP000297280">
    <property type="component" value="Unassembled WGS sequence"/>
</dbReference>
<reference evidence="1 2" key="1">
    <citation type="submission" date="2017-12" db="EMBL/GenBank/DDBJ databases">
        <title>Comparative genomics of Botrytis spp.</title>
        <authorList>
            <person name="Valero-Jimenez C.A."/>
            <person name="Tapia P."/>
            <person name="Veloso J."/>
            <person name="Silva-Moreno E."/>
            <person name="Staats M."/>
            <person name="Valdes J.H."/>
            <person name="Van Kan J.A.L."/>
        </authorList>
    </citation>
    <scope>NUCLEOTIDE SEQUENCE [LARGE SCALE GENOMIC DNA]</scope>
    <source>
        <strain evidence="1 2">MUCL3349</strain>
    </source>
</reference>
<comment type="caution">
    <text evidence="1">The sequence shown here is derived from an EMBL/GenBank/DDBJ whole genome shotgun (WGS) entry which is preliminary data.</text>
</comment>
<keyword evidence="2" id="KW-1185">Reference proteome</keyword>
<evidence type="ECO:0000313" key="1">
    <source>
        <dbReference type="EMBL" id="TGO82596.1"/>
    </source>
</evidence>
<proteinExistence type="predicted"/>
<dbReference type="EMBL" id="PQXO01000793">
    <property type="protein sequence ID" value="TGO82596.1"/>
    <property type="molecule type" value="Genomic_DNA"/>
</dbReference>
<sequence length="111" mass="12531">MHTKKESKTSIVKAFNWLLSSDDAAEVSHNEPAKISYDEAFKVAYDEAAKVSYDEPGKFSDNETVDAAYDEAATLVYDEPKPNDLIRWVTETVMGDPVVERNENLSREKKV</sequence>
<dbReference type="AlphaFoldDB" id="A0A4Z1KB45"/>
<protein>
    <submittedName>
        <fullName evidence="1">Uncharacterized protein</fullName>
    </submittedName>
</protein>
<organism evidence="1 2">
    <name type="scientific">Botrytis porri</name>
    <dbReference type="NCBI Taxonomy" id="87229"/>
    <lineage>
        <taxon>Eukaryota</taxon>
        <taxon>Fungi</taxon>
        <taxon>Dikarya</taxon>
        <taxon>Ascomycota</taxon>
        <taxon>Pezizomycotina</taxon>
        <taxon>Leotiomycetes</taxon>
        <taxon>Helotiales</taxon>
        <taxon>Sclerotiniaceae</taxon>
        <taxon>Botrytis</taxon>
    </lineage>
</organism>
<accession>A0A4Z1KB45</accession>
<gene>
    <name evidence="1" type="ORF">BPOR_0796g00010</name>
</gene>